<dbReference type="SUPFAM" id="SSF48371">
    <property type="entry name" value="ARM repeat"/>
    <property type="match status" value="1"/>
</dbReference>
<accession>A0A6B8W951</accession>
<reference evidence="1 2" key="1">
    <citation type="submission" date="2019-11" db="EMBL/GenBank/DDBJ databases">
        <title>Complete genome sequence of Corynebacterium kalinowskii 1959, a novel Corynebacterium species isolated from soil of a small paddock in Vilsendorf, Germany.</title>
        <authorList>
            <person name="Schaffert L."/>
            <person name="Ruwe M."/>
            <person name="Milse J."/>
            <person name="Hanuschka K."/>
            <person name="Ortseifen V."/>
            <person name="Droste J."/>
            <person name="Brandt D."/>
            <person name="Schlueter L."/>
            <person name="Kutter Y."/>
            <person name="Vinke S."/>
            <person name="Viehoefer P."/>
            <person name="Jacob L."/>
            <person name="Luebke N.-C."/>
            <person name="Schulte-Berndt E."/>
            <person name="Hain C."/>
            <person name="Linder M."/>
            <person name="Schmidt P."/>
            <person name="Wollenschlaeger L."/>
            <person name="Luttermann T."/>
            <person name="Thieme E."/>
            <person name="Hassa J."/>
            <person name="Haak M."/>
            <person name="Wittchen M."/>
            <person name="Mentz A."/>
            <person name="Persicke M."/>
            <person name="Busche T."/>
            <person name="Ruckert C."/>
        </authorList>
    </citation>
    <scope>NUCLEOTIDE SEQUENCE [LARGE SCALE GENOMIC DNA]</scope>
    <source>
        <strain evidence="1 2">2039</strain>
    </source>
</reference>
<keyword evidence="2" id="KW-1185">Reference proteome</keyword>
<gene>
    <name evidence="1" type="ORF">COCCU_09355</name>
</gene>
<evidence type="ECO:0000313" key="2">
    <source>
        <dbReference type="Proteomes" id="UP000424462"/>
    </source>
</evidence>
<proteinExistence type="predicted"/>
<dbReference type="InterPro" id="IPR016024">
    <property type="entry name" value="ARM-type_fold"/>
</dbReference>
<dbReference type="AlphaFoldDB" id="A0A6B8W951"/>
<dbReference type="Proteomes" id="UP000424462">
    <property type="component" value="Chromosome"/>
</dbReference>
<dbReference type="Gene3D" id="1.25.10.10">
    <property type="entry name" value="Leucine-rich Repeat Variant"/>
    <property type="match status" value="1"/>
</dbReference>
<name>A0A6B8W951_9CORY</name>
<evidence type="ECO:0008006" key="3">
    <source>
        <dbReference type="Google" id="ProtNLM"/>
    </source>
</evidence>
<dbReference type="EMBL" id="CP046455">
    <property type="protein sequence ID" value="QGU07795.1"/>
    <property type="molecule type" value="Genomic_DNA"/>
</dbReference>
<sequence length="216" mass="23555">MADMNTEKLNQALSATDASIRLRAALTAGTHPDLALPEVLLERCAVEPDFFVRDMLTWAITRLPTELTFPALVAQLADSRPQARSQHLHTLSKLREPATWQALPLALLHDPEVEVARAAWRCALRVVPAEEQPRLARELLGELGRGTPEIQRSLSRALAELADEVTALLHQVDTPDAAVAAHARATLHLIEDPESDFLADLAAAQRVAVLGSAQEN</sequence>
<protein>
    <recommendedName>
        <fullName evidence="3">HEAT repeat protein</fullName>
    </recommendedName>
</protein>
<organism evidence="1 2">
    <name type="scientific">Corynebacterium occultum</name>
    <dbReference type="NCBI Taxonomy" id="2675219"/>
    <lineage>
        <taxon>Bacteria</taxon>
        <taxon>Bacillati</taxon>
        <taxon>Actinomycetota</taxon>
        <taxon>Actinomycetes</taxon>
        <taxon>Mycobacteriales</taxon>
        <taxon>Corynebacteriaceae</taxon>
        <taxon>Corynebacterium</taxon>
    </lineage>
</organism>
<evidence type="ECO:0000313" key="1">
    <source>
        <dbReference type="EMBL" id="QGU07795.1"/>
    </source>
</evidence>
<dbReference type="RefSeq" id="WP_156231238.1">
    <property type="nucleotide sequence ID" value="NZ_CP046455.1"/>
</dbReference>
<dbReference type="KEGG" id="cok:COCCU_09355"/>
<dbReference type="InterPro" id="IPR011989">
    <property type="entry name" value="ARM-like"/>
</dbReference>